<dbReference type="PATRIC" id="fig|946077.3.peg.2295"/>
<dbReference type="Gene3D" id="3.20.10.10">
    <property type="entry name" value="D-amino Acid Aminotransferase, subunit A, domain 2"/>
    <property type="match status" value="1"/>
</dbReference>
<keyword evidence="10" id="KW-1185">Reference proteome</keyword>
<reference evidence="9 10" key="1">
    <citation type="journal article" date="2012" name="J. Bacteriol.">
        <title>Genome Sequence of the Halotolerant Bacterium Imtechella halotolerans K1T.</title>
        <authorList>
            <person name="Kumar S."/>
            <person name="Vikram S."/>
            <person name="Subramanian S."/>
            <person name="Raghava G.P."/>
            <person name="Pinnaka A.K."/>
        </authorList>
    </citation>
    <scope>NUCLEOTIDE SEQUENCE [LARGE SCALE GENOMIC DNA]</scope>
    <source>
        <strain evidence="9 10">K1</strain>
    </source>
</reference>
<comment type="pathway">
    <text evidence="3">Amino-acid biosynthesis; L-leucine biosynthesis; L-leucine from 3-methyl-2-oxobutanoate: step 4/4.</text>
</comment>
<comment type="pathway">
    <text evidence="1">Amino-acid biosynthesis; L-isoleucine biosynthesis; L-isoleucine from 2-oxobutanoate: step 4/4.</text>
</comment>
<dbReference type="EC" id="2.6.1.42" evidence="5"/>
<evidence type="ECO:0000256" key="8">
    <source>
        <dbReference type="ARBA" id="ARBA00049229"/>
    </source>
</evidence>
<proteinExistence type="inferred from homology"/>
<dbReference type="eggNOG" id="COG0115">
    <property type="taxonomic scope" value="Bacteria"/>
</dbReference>
<comment type="catalytic activity">
    <reaction evidence="7">
        <text>L-isoleucine + 2-oxoglutarate = (S)-3-methyl-2-oxopentanoate + L-glutamate</text>
        <dbReference type="Rhea" id="RHEA:24801"/>
        <dbReference type="ChEBI" id="CHEBI:16810"/>
        <dbReference type="ChEBI" id="CHEBI:29985"/>
        <dbReference type="ChEBI" id="CHEBI:35146"/>
        <dbReference type="ChEBI" id="CHEBI:58045"/>
        <dbReference type="EC" id="2.6.1.42"/>
    </reaction>
</comment>
<dbReference type="Gene3D" id="3.30.470.10">
    <property type="match status" value="1"/>
</dbReference>
<dbReference type="CDD" id="cd00449">
    <property type="entry name" value="PLPDE_IV"/>
    <property type="match status" value="1"/>
</dbReference>
<dbReference type="GO" id="GO:0004084">
    <property type="term" value="F:branched-chain-amino-acid transaminase activity"/>
    <property type="evidence" value="ECO:0007669"/>
    <property type="project" value="UniProtKB-EC"/>
</dbReference>
<evidence type="ECO:0000256" key="4">
    <source>
        <dbReference type="ARBA" id="ARBA00009320"/>
    </source>
</evidence>
<evidence type="ECO:0000256" key="6">
    <source>
        <dbReference type="ARBA" id="ARBA00048212"/>
    </source>
</evidence>
<evidence type="ECO:0000256" key="2">
    <source>
        <dbReference type="ARBA" id="ARBA00004931"/>
    </source>
</evidence>
<evidence type="ECO:0000256" key="7">
    <source>
        <dbReference type="ARBA" id="ARBA00048798"/>
    </source>
</evidence>
<dbReference type="STRING" id="946077.W5A_11389"/>
<comment type="similarity">
    <text evidence="4">Belongs to the class-IV pyridoxal-phosphate-dependent aminotransferase family.</text>
</comment>
<dbReference type="AlphaFoldDB" id="I0W8L3"/>
<evidence type="ECO:0000256" key="1">
    <source>
        <dbReference type="ARBA" id="ARBA00004824"/>
    </source>
</evidence>
<protein>
    <recommendedName>
        <fullName evidence="5">branched-chain-amino-acid transaminase</fullName>
        <ecNumber evidence="5">2.6.1.42</ecNumber>
    </recommendedName>
</protein>
<accession>I0W8L3</accession>
<evidence type="ECO:0000313" key="9">
    <source>
        <dbReference type="EMBL" id="EID72729.1"/>
    </source>
</evidence>
<dbReference type="GO" id="GO:0046394">
    <property type="term" value="P:carboxylic acid biosynthetic process"/>
    <property type="evidence" value="ECO:0007669"/>
    <property type="project" value="UniProtKB-ARBA"/>
</dbReference>
<comment type="catalytic activity">
    <reaction evidence="6">
        <text>L-valine + 2-oxoglutarate = 3-methyl-2-oxobutanoate + L-glutamate</text>
        <dbReference type="Rhea" id="RHEA:24813"/>
        <dbReference type="ChEBI" id="CHEBI:11851"/>
        <dbReference type="ChEBI" id="CHEBI:16810"/>
        <dbReference type="ChEBI" id="CHEBI:29985"/>
        <dbReference type="ChEBI" id="CHEBI:57762"/>
        <dbReference type="EC" id="2.6.1.42"/>
    </reaction>
</comment>
<dbReference type="EMBL" id="AJJU01000034">
    <property type="protein sequence ID" value="EID72729.1"/>
    <property type="molecule type" value="Genomic_DNA"/>
</dbReference>
<comment type="caution">
    <text evidence="9">The sequence shown here is derived from an EMBL/GenBank/DDBJ whole genome shotgun (WGS) entry which is preliminary data.</text>
</comment>
<gene>
    <name evidence="9" type="ORF">W5A_11389</name>
</gene>
<dbReference type="Pfam" id="PF01063">
    <property type="entry name" value="Aminotran_4"/>
    <property type="match status" value="1"/>
</dbReference>
<dbReference type="InterPro" id="IPR050571">
    <property type="entry name" value="Class-IV_PLP-Dep_Aminotrnsfr"/>
</dbReference>
<organism evidence="9 10">
    <name type="scientific">Imtechella halotolerans K1</name>
    <dbReference type="NCBI Taxonomy" id="946077"/>
    <lineage>
        <taxon>Bacteria</taxon>
        <taxon>Pseudomonadati</taxon>
        <taxon>Bacteroidota</taxon>
        <taxon>Flavobacteriia</taxon>
        <taxon>Flavobacteriales</taxon>
        <taxon>Flavobacteriaceae</taxon>
        <taxon>Imtechella</taxon>
    </lineage>
</organism>
<evidence type="ECO:0000256" key="3">
    <source>
        <dbReference type="ARBA" id="ARBA00005072"/>
    </source>
</evidence>
<dbReference type="PANTHER" id="PTHR42743">
    <property type="entry name" value="AMINO-ACID AMINOTRANSFERASE"/>
    <property type="match status" value="1"/>
</dbReference>
<dbReference type="InterPro" id="IPR036038">
    <property type="entry name" value="Aminotransferase-like"/>
</dbReference>
<comment type="catalytic activity">
    <reaction evidence="8">
        <text>L-leucine + 2-oxoglutarate = 4-methyl-2-oxopentanoate + L-glutamate</text>
        <dbReference type="Rhea" id="RHEA:18321"/>
        <dbReference type="ChEBI" id="CHEBI:16810"/>
        <dbReference type="ChEBI" id="CHEBI:17865"/>
        <dbReference type="ChEBI" id="CHEBI:29985"/>
        <dbReference type="ChEBI" id="CHEBI:57427"/>
        <dbReference type="EC" id="2.6.1.42"/>
    </reaction>
</comment>
<dbReference type="RefSeq" id="WP_008240734.1">
    <property type="nucleotide sequence ID" value="NZ_AJJU01000034.1"/>
</dbReference>
<dbReference type="InterPro" id="IPR043131">
    <property type="entry name" value="BCAT-like_N"/>
</dbReference>
<dbReference type="InterPro" id="IPR001544">
    <property type="entry name" value="Aminotrans_IV"/>
</dbReference>
<dbReference type="SUPFAM" id="SSF56752">
    <property type="entry name" value="D-aminoacid aminotransferase-like PLP-dependent enzymes"/>
    <property type="match status" value="1"/>
</dbReference>
<evidence type="ECO:0000256" key="5">
    <source>
        <dbReference type="ARBA" id="ARBA00013053"/>
    </source>
</evidence>
<dbReference type="Proteomes" id="UP000005938">
    <property type="component" value="Unassembled WGS sequence"/>
</dbReference>
<sequence>MINLNGNLAQETEVLTSNNRAFKFGDGVFETLKSVNGRLLFWEPHYLRLMASMRIMRMEIPMNFTLEFLQEEIQKVLDANELADQPARVRLTVFRNEGGLYLPLTNEVSYLIEATALSSPFYTLSQNSYEVDLFKDFYVNADLLSTIKTNNKALHVVGSIFAHENELDNCLLLNNHKNVVEALNGNLFLVNGSVIKTPPLSEGCMNGIIRKELIKIIEKTEGLTLEETPISPFELQKADELFMTNTIIGIRPITKYRKKEFSSQVAQQLVGKLNAIARLS</sequence>
<name>I0W8L3_9FLAO</name>
<evidence type="ECO:0000313" key="10">
    <source>
        <dbReference type="Proteomes" id="UP000005938"/>
    </source>
</evidence>
<dbReference type="InterPro" id="IPR043132">
    <property type="entry name" value="BCAT-like_C"/>
</dbReference>
<dbReference type="OrthoDB" id="9805628at2"/>
<comment type="pathway">
    <text evidence="2">Amino-acid biosynthesis; L-valine biosynthesis; L-valine from pyruvate: step 4/4.</text>
</comment>
<dbReference type="PANTHER" id="PTHR42743:SF11">
    <property type="entry name" value="AMINODEOXYCHORISMATE LYASE"/>
    <property type="match status" value="1"/>
</dbReference>